<evidence type="ECO:0000256" key="7">
    <source>
        <dbReference type="SAM" id="MobiDB-lite"/>
    </source>
</evidence>
<dbReference type="InterPro" id="IPR004358">
    <property type="entry name" value="Sig_transdc_His_kin-like_C"/>
</dbReference>
<dbReference type="Pfam" id="PF00072">
    <property type="entry name" value="Response_reg"/>
    <property type="match status" value="1"/>
</dbReference>
<keyword evidence="3 5" id="KW-0597">Phosphoprotein</keyword>
<keyword evidence="4" id="KW-0902">Two-component regulatory system</keyword>
<dbReference type="InterPro" id="IPR036097">
    <property type="entry name" value="HisK_dim/P_sf"/>
</dbReference>
<feature type="region of interest" description="Disordered" evidence="7">
    <location>
        <begin position="643"/>
        <end position="662"/>
    </location>
</feature>
<dbReference type="SUPFAM" id="SSF55874">
    <property type="entry name" value="ATPase domain of HSP90 chaperone/DNA topoisomerase II/histidine kinase"/>
    <property type="match status" value="1"/>
</dbReference>
<dbReference type="InterPro" id="IPR003594">
    <property type="entry name" value="HATPase_dom"/>
</dbReference>
<dbReference type="InterPro" id="IPR005467">
    <property type="entry name" value="His_kinase_dom"/>
</dbReference>
<dbReference type="InterPro" id="IPR011006">
    <property type="entry name" value="CheY-like_superfamily"/>
</dbReference>
<evidence type="ECO:0000256" key="8">
    <source>
        <dbReference type="SAM" id="Phobius"/>
    </source>
</evidence>
<evidence type="ECO:0000259" key="10">
    <source>
        <dbReference type="PROSITE" id="PS50110"/>
    </source>
</evidence>
<feature type="domain" description="Response regulatory" evidence="10">
    <location>
        <begin position="666"/>
        <end position="782"/>
    </location>
</feature>
<dbReference type="EMBL" id="BMDE01000007">
    <property type="protein sequence ID" value="GGH95046.1"/>
    <property type="molecule type" value="Genomic_DNA"/>
</dbReference>
<dbReference type="CDD" id="cd16922">
    <property type="entry name" value="HATPase_EvgS-ArcB-TorS-like"/>
    <property type="match status" value="1"/>
</dbReference>
<keyword evidence="8" id="KW-1133">Transmembrane helix</keyword>
<feature type="domain" description="Histidine kinase" evidence="9">
    <location>
        <begin position="311"/>
        <end position="526"/>
    </location>
</feature>
<keyword evidence="8" id="KW-0812">Transmembrane</keyword>
<sequence length="789" mass="87013">MQGQTDKASQFNPMDIPFTQRLSYKQTRLTVIVAFMLGTLLSLIQVGFDYLSQNASIDREIRALLQISHNPAARITYNIDAELAQELALGLLNSPAVIHAELIDNSGLTLASVSRPPLQSGYRVFSDFLFGKQRRFADPLSVSHAPEESLGVLVLEVDTYAFGSHFLERAWLTLVTGFVRSLLLSLILLVLFNAMLTRPLVKLIADLSERNPRQVEQQPLTCPAAHVDDEIGVLVKVTNRQLHSVAQENAQRREAEDQLTRHLAELEDRVNARTAELKASNERLSQSNLELQQARAEALHTAQARAAFLASMSHEIRTPLNGLLGMLNLARENPLDEQQRQQLDIAQESGKVLMELLNDILDLSKFEAGQLELEQIAFDPAALAEETTRLLSPNCHAQVQLTCLIDTQLPALCLGDPKRVRQIISNLLSNALKFTRSGRVDLRLRSSQHGLLIEVEDTGIGISEEAQARLFQPFTQAAAGIAREYGGTGLGLALCKRLCEAMQGTLQVSSQVNQGSRFSAWLPLTSLSGPANWPALSGLVLLTSSASSGLGEQLRQWLPYFGLQLRFIDATELQAPQPDAALLICQHVEEALAMRQHSQLPVLLLGDFAAQLDTRQSSELAPLQQALLPLTRHTLYQALQQSLNQTGNADSHPHSSGKTSAPFSGKVLLVEDNRVNQMVAQGMLGKLGCSVSLAEDGLKALERLENEDFDLVLMDCNMPLLDGYQTTRRIRQQPRWQGLPIIALTANALPEERKRCQAAGMDDYLAKPFRREDLAALLQQWLPKAGASD</sequence>
<dbReference type="InterPro" id="IPR003661">
    <property type="entry name" value="HisK_dim/P_dom"/>
</dbReference>
<evidence type="ECO:0000256" key="1">
    <source>
        <dbReference type="ARBA" id="ARBA00000085"/>
    </source>
</evidence>
<dbReference type="SUPFAM" id="SSF47384">
    <property type="entry name" value="Homodimeric domain of signal transducing histidine kinase"/>
    <property type="match status" value="1"/>
</dbReference>
<evidence type="ECO:0000256" key="4">
    <source>
        <dbReference type="ARBA" id="ARBA00023012"/>
    </source>
</evidence>
<evidence type="ECO:0000313" key="11">
    <source>
        <dbReference type="EMBL" id="GGH95046.1"/>
    </source>
</evidence>
<evidence type="ECO:0000313" key="12">
    <source>
        <dbReference type="Proteomes" id="UP000655550"/>
    </source>
</evidence>
<dbReference type="InterPro" id="IPR001789">
    <property type="entry name" value="Sig_transdc_resp-reg_receiver"/>
</dbReference>
<dbReference type="SUPFAM" id="SSF52172">
    <property type="entry name" value="CheY-like"/>
    <property type="match status" value="1"/>
</dbReference>
<dbReference type="Pfam" id="PF00512">
    <property type="entry name" value="HisKA"/>
    <property type="match status" value="1"/>
</dbReference>
<keyword evidence="6" id="KW-0175">Coiled coil</keyword>
<dbReference type="SMART" id="SM00387">
    <property type="entry name" value="HATPase_c"/>
    <property type="match status" value="1"/>
</dbReference>
<evidence type="ECO:0000256" key="3">
    <source>
        <dbReference type="ARBA" id="ARBA00022553"/>
    </source>
</evidence>
<dbReference type="PROSITE" id="PS50110">
    <property type="entry name" value="RESPONSE_REGULATORY"/>
    <property type="match status" value="1"/>
</dbReference>
<dbReference type="CDD" id="cd00082">
    <property type="entry name" value="HisKA"/>
    <property type="match status" value="1"/>
</dbReference>
<dbReference type="CDD" id="cd17546">
    <property type="entry name" value="REC_hyHK_CKI1_RcsC-like"/>
    <property type="match status" value="1"/>
</dbReference>
<feature type="modified residue" description="4-aspartylphosphate" evidence="5">
    <location>
        <position position="715"/>
    </location>
</feature>
<dbReference type="Proteomes" id="UP000655550">
    <property type="component" value="Unassembled WGS sequence"/>
</dbReference>
<dbReference type="EC" id="2.7.13.3" evidence="2"/>
<dbReference type="PANTHER" id="PTHR45339:SF1">
    <property type="entry name" value="HYBRID SIGNAL TRANSDUCTION HISTIDINE KINASE J"/>
    <property type="match status" value="1"/>
</dbReference>
<protein>
    <recommendedName>
        <fullName evidence="2">histidine kinase</fullName>
        <ecNumber evidence="2">2.7.13.3</ecNumber>
    </recommendedName>
</protein>
<dbReference type="PROSITE" id="PS50109">
    <property type="entry name" value="HIS_KIN"/>
    <property type="match status" value="1"/>
</dbReference>
<keyword evidence="11" id="KW-0808">Transferase</keyword>
<dbReference type="SMART" id="SM00388">
    <property type="entry name" value="HisKA"/>
    <property type="match status" value="1"/>
</dbReference>
<keyword evidence="8" id="KW-0472">Membrane</keyword>
<dbReference type="Gene3D" id="3.30.565.10">
    <property type="entry name" value="Histidine kinase-like ATPase, C-terminal domain"/>
    <property type="match status" value="1"/>
</dbReference>
<dbReference type="PRINTS" id="PR00344">
    <property type="entry name" value="BCTRLSENSOR"/>
</dbReference>
<feature type="transmembrane region" description="Helical" evidence="8">
    <location>
        <begin position="29"/>
        <end position="48"/>
    </location>
</feature>
<gene>
    <name evidence="11" type="ORF">GCM10007363_23400</name>
</gene>
<dbReference type="InterPro" id="IPR036890">
    <property type="entry name" value="HATPase_C_sf"/>
</dbReference>
<dbReference type="PANTHER" id="PTHR45339">
    <property type="entry name" value="HYBRID SIGNAL TRANSDUCTION HISTIDINE KINASE J"/>
    <property type="match status" value="1"/>
</dbReference>
<evidence type="ECO:0000256" key="6">
    <source>
        <dbReference type="SAM" id="Coils"/>
    </source>
</evidence>
<feature type="coiled-coil region" evidence="6">
    <location>
        <begin position="245"/>
        <end position="297"/>
    </location>
</feature>
<evidence type="ECO:0000256" key="5">
    <source>
        <dbReference type="PROSITE-ProRule" id="PRU00169"/>
    </source>
</evidence>
<keyword evidence="12" id="KW-1185">Reference proteome</keyword>
<comment type="catalytic activity">
    <reaction evidence="1">
        <text>ATP + protein L-histidine = ADP + protein N-phospho-L-histidine.</text>
        <dbReference type="EC" id="2.7.13.3"/>
    </reaction>
</comment>
<dbReference type="Gene3D" id="3.40.50.2300">
    <property type="match status" value="1"/>
</dbReference>
<evidence type="ECO:0000256" key="2">
    <source>
        <dbReference type="ARBA" id="ARBA00012438"/>
    </source>
</evidence>
<proteinExistence type="predicted"/>
<comment type="caution">
    <text evidence="11">The sequence shown here is derived from an EMBL/GenBank/DDBJ whole genome shotgun (WGS) entry which is preliminary data.</text>
</comment>
<dbReference type="SMART" id="SM00448">
    <property type="entry name" value="REC"/>
    <property type="match status" value="1"/>
</dbReference>
<keyword evidence="11" id="KW-0418">Kinase</keyword>
<evidence type="ECO:0000259" key="9">
    <source>
        <dbReference type="PROSITE" id="PS50109"/>
    </source>
</evidence>
<name>A0ABQ2APQ0_9PSED</name>
<accession>A0ABQ2APQ0</accession>
<dbReference type="Gene3D" id="1.10.287.130">
    <property type="match status" value="1"/>
</dbReference>
<dbReference type="Pfam" id="PF02518">
    <property type="entry name" value="HATPase_c"/>
    <property type="match status" value="1"/>
</dbReference>
<reference evidence="12" key="1">
    <citation type="journal article" date="2019" name="Int. J. Syst. Evol. Microbiol.">
        <title>The Global Catalogue of Microorganisms (GCM) 10K type strain sequencing project: providing services to taxonomists for standard genome sequencing and annotation.</title>
        <authorList>
            <consortium name="The Broad Institute Genomics Platform"/>
            <consortium name="The Broad Institute Genome Sequencing Center for Infectious Disease"/>
            <person name="Wu L."/>
            <person name="Ma J."/>
        </authorList>
    </citation>
    <scope>NUCLEOTIDE SEQUENCE [LARGE SCALE GENOMIC DNA]</scope>
    <source>
        <strain evidence="12">CCM 8778</strain>
    </source>
</reference>
<organism evidence="11 12">
    <name type="scientific">Pseudomonas fluvialis</name>
    <dbReference type="NCBI Taxonomy" id="1793966"/>
    <lineage>
        <taxon>Bacteria</taxon>
        <taxon>Pseudomonadati</taxon>
        <taxon>Pseudomonadota</taxon>
        <taxon>Gammaproteobacteria</taxon>
        <taxon>Pseudomonadales</taxon>
        <taxon>Pseudomonadaceae</taxon>
        <taxon>Pseudomonas</taxon>
    </lineage>
</organism>
<dbReference type="GO" id="GO:0016301">
    <property type="term" value="F:kinase activity"/>
    <property type="evidence" value="ECO:0007669"/>
    <property type="project" value="UniProtKB-KW"/>
</dbReference>